<feature type="domain" description="COQ9 C-terminal" evidence="10">
    <location>
        <begin position="182"/>
        <end position="252"/>
    </location>
</feature>
<keyword evidence="13" id="KW-1185">Reference proteome</keyword>
<keyword evidence="4 8" id="KW-0831">Ubiquinone biosynthesis</keyword>
<reference evidence="12 13" key="1">
    <citation type="submission" date="2023-11" db="EMBL/GenBank/DDBJ databases">
        <title>Halocaridina rubra genome assembly.</title>
        <authorList>
            <person name="Smith C."/>
        </authorList>
    </citation>
    <scope>NUCLEOTIDE SEQUENCE [LARGE SCALE GENOMIC DNA]</scope>
    <source>
        <strain evidence="12">EP-1</strain>
        <tissue evidence="12">Whole</tissue>
    </source>
</reference>
<sequence>MNRVTHFTELLNCFHIALRAGPRRGMRTTSLVLSQEQPSHDNTSTESPDAEDVESFATGSAEDAEDELRNSILDAALPFVHSYGWSQDALAQGAESLGYSGMAHGMFPGGGVDLVNHFYTLCNHKLQLSLEEQVKEAQGNPELKKGTTAFIASAVEERLRMNIEYIDSWHRALALHASPLNVQNSLHNLGTLVDHVWYYAGDRTTDFNWYTKRGILAAVYKSTEIYMLQDKSEDFQDSWAFMNRRLSDVHSVGKCAQSSQKFMGIVRDVSVAGLSTALNILGMNGRVR</sequence>
<dbReference type="GO" id="GO:0005743">
    <property type="term" value="C:mitochondrial inner membrane"/>
    <property type="evidence" value="ECO:0007669"/>
    <property type="project" value="TreeGrafter"/>
</dbReference>
<dbReference type="GO" id="GO:0006744">
    <property type="term" value="P:ubiquinone biosynthetic process"/>
    <property type="evidence" value="ECO:0007669"/>
    <property type="project" value="UniProtKB-UniRule"/>
</dbReference>
<proteinExistence type="inferred from homology"/>
<evidence type="ECO:0000259" key="11">
    <source>
        <dbReference type="Pfam" id="PF21392"/>
    </source>
</evidence>
<keyword evidence="7 8" id="KW-0496">Mitochondrion</keyword>
<keyword evidence="5" id="KW-0809">Transit peptide</keyword>
<feature type="domain" description="Ubiquinone biosynthesis protein COQ9 HTH" evidence="11">
    <location>
        <begin position="65"/>
        <end position="95"/>
    </location>
</feature>
<dbReference type="PANTHER" id="PTHR21427:SF19">
    <property type="entry name" value="UBIQUINONE BIOSYNTHESIS PROTEIN COQ9, MITOCHONDRIAL"/>
    <property type="match status" value="1"/>
</dbReference>
<dbReference type="GO" id="GO:0008289">
    <property type="term" value="F:lipid binding"/>
    <property type="evidence" value="ECO:0007669"/>
    <property type="project" value="UniProtKB-UniRule"/>
</dbReference>
<evidence type="ECO:0000256" key="2">
    <source>
        <dbReference type="ARBA" id="ARBA00004749"/>
    </source>
</evidence>
<dbReference type="Gene3D" id="1.10.357.10">
    <property type="entry name" value="Tetracycline Repressor, domain 2"/>
    <property type="match status" value="1"/>
</dbReference>
<dbReference type="NCBIfam" id="TIGR02396">
    <property type="entry name" value="diverge_rpsU"/>
    <property type="match status" value="1"/>
</dbReference>
<evidence type="ECO:0000256" key="3">
    <source>
        <dbReference type="ARBA" id="ARBA00010766"/>
    </source>
</evidence>
<name>A0AAN8WR23_HALRR</name>
<dbReference type="Pfam" id="PF21392">
    <property type="entry name" value="COQ9_N"/>
    <property type="match status" value="1"/>
</dbReference>
<comment type="pathway">
    <text evidence="2 8">Cofactor biosynthesis; ubiquinone biosynthesis.</text>
</comment>
<evidence type="ECO:0000256" key="1">
    <source>
        <dbReference type="ARBA" id="ARBA00004173"/>
    </source>
</evidence>
<gene>
    <name evidence="12" type="primary">COQ9</name>
    <name evidence="12" type="ORF">SK128_022138</name>
</gene>
<comment type="similarity">
    <text evidence="3 8">Belongs to the COQ9 family.</text>
</comment>
<dbReference type="EMBL" id="JAXCGZ010015264">
    <property type="protein sequence ID" value="KAK7070680.1"/>
    <property type="molecule type" value="Genomic_DNA"/>
</dbReference>
<dbReference type="Pfam" id="PF08511">
    <property type="entry name" value="COQ9"/>
    <property type="match status" value="1"/>
</dbReference>
<evidence type="ECO:0000313" key="13">
    <source>
        <dbReference type="Proteomes" id="UP001381693"/>
    </source>
</evidence>
<dbReference type="InterPro" id="IPR013718">
    <property type="entry name" value="COQ9_C"/>
</dbReference>
<keyword evidence="12" id="KW-0830">Ubiquinone</keyword>
<dbReference type="PANTHER" id="PTHR21427">
    <property type="entry name" value="UBIQUINONE BIOSYNTHESIS PROTEIN COQ9, MITOCHONDRIAL"/>
    <property type="match status" value="1"/>
</dbReference>
<dbReference type="Proteomes" id="UP001381693">
    <property type="component" value="Unassembled WGS sequence"/>
</dbReference>
<evidence type="ECO:0000256" key="5">
    <source>
        <dbReference type="ARBA" id="ARBA00022946"/>
    </source>
</evidence>
<evidence type="ECO:0000256" key="4">
    <source>
        <dbReference type="ARBA" id="ARBA00022688"/>
    </source>
</evidence>
<accession>A0AAN8WR23</accession>
<comment type="caution">
    <text evidence="12">The sequence shown here is derived from an EMBL/GenBank/DDBJ whole genome shotgun (WGS) entry which is preliminary data.</text>
</comment>
<dbReference type="FunFam" id="1.10.357.10:FF:000004">
    <property type="entry name" value="Ubiquinone biosynthesis protein COQ9, mitochondrial"/>
    <property type="match status" value="1"/>
</dbReference>
<protein>
    <recommendedName>
        <fullName evidence="8">Ubiquinone biosynthesis protein</fullName>
    </recommendedName>
</protein>
<dbReference type="InterPro" id="IPR012762">
    <property type="entry name" value="Ubiq_biosynth_COQ9"/>
</dbReference>
<evidence type="ECO:0000256" key="7">
    <source>
        <dbReference type="ARBA" id="ARBA00023128"/>
    </source>
</evidence>
<evidence type="ECO:0000313" key="12">
    <source>
        <dbReference type="EMBL" id="KAK7070680.1"/>
    </source>
</evidence>
<dbReference type="InterPro" id="IPR048674">
    <property type="entry name" value="COQ9_HTH"/>
</dbReference>
<evidence type="ECO:0000256" key="9">
    <source>
        <dbReference type="SAM" id="MobiDB-lite"/>
    </source>
</evidence>
<evidence type="ECO:0000256" key="6">
    <source>
        <dbReference type="ARBA" id="ARBA00023121"/>
    </source>
</evidence>
<dbReference type="AlphaFoldDB" id="A0AAN8WR23"/>
<evidence type="ECO:0000256" key="8">
    <source>
        <dbReference type="RuleBase" id="RU366063"/>
    </source>
</evidence>
<evidence type="ECO:0000259" key="10">
    <source>
        <dbReference type="Pfam" id="PF08511"/>
    </source>
</evidence>
<comment type="function">
    <text evidence="8">Membrane-associated protein that warps the membrane surface to access and bind aromatic isoprenes with high specificity, including ubiquinone (CoQ) isoprene intermediates and presents them directly to Coq7, therefore facilitating the Coq7-mediated hydroxylase step. Participates in the biosynthesis of coenzyme Q, also named ubiquinone, an essential lipid-soluble electron transporter for aerobic cellular respiration.</text>
</comment>
<feature type="compositionally biased region" description="Polar residues" evidence="9">
    <location>
        <begin position="32"/>
        <end position="47"/>
    </location>
</feature>
<feature type="region of interest" description="Disordered" evidence="9">
    <location>
        <begin position="32"/>
        <end position="61"/>
    </location>
</feature>
<comment type="subcellular location">
    <subcellularLocation>
        <location evidence="1 8">Mitochondrion</location>
    </subcellularLocation>
</comment>
<keyword evidence="6 8" id="KW-0446">Lipid-binding</keyword>
<organism evidence="12 13">
    <name type="scientific">Halocaridina rubra</name>
    <name type="common">Hawaiian red shrimp</name>
    <dbReference type="NCBI Taxonomy" id="373956"/>
    <lineage>
        <taxon>Eukaryota</taxon>
        <taxon>Metazoa</taxon>
        <taxon>Ecdysozoa</taxon>
        <taxon>Arthropoda</taxon>
        <taxon>Crustacea</taxon>
        <taxon>Multicrustacea</taxon>
        <taxon>Malacostraca</taxon>
        <taxon>Eumalacostraca</taxon>
        <taxon>Eucarida</taxon>
        <taxon>Decapoda</taxon>
        <taxon>Pleocyemata</taxon>
        <taxon>Caridea</taxon>
        <taxon>Atyoidea</taxon>
        <taxon>Atyidae</taxon>
        <taxon>Halocaridina</taxon>
    </lineage>
</organism>